<dbReference type="Pfam" id="PF05122">
    <property type="entry name" value="SpdB"/>
    <property type="match status" value="1"/>
</dbReference>
<keyword evidence="2" id="KW-1185">Reference proteome</keyword>
<proteinExistence type="predicted"/>
<reference evidence="1 2" key="1">
    <citation type="submission" date="2020-08" db="EMBL/GenBank/DDBJ databases">
        <title>Genemic of Streptomyces polyaspartic.</title>
        <authorList>
            <person name="Liu W."/>
        </authorList>
    </citation>
    <scope>NUCLEOTIDE SEQUENCE [LARGE SCALE GENOMIC DNA]</scope>
    <source>
        <strain evidence="1 2">TRM66268-LWL</strain>
    </source>
</reference>
<evidence type="ECO:0000313" key="2">
    <source>
        <dbReference type="Proteomes" id="UP000642284"/>
    </source>
</evidence>
<accession>A0ABR7SGL9</accession>
<dbReference type="RefSeq" id="WP_187815042.1">
    <property type="nucleotide sequence ID" value="NZ_JACTVJ010000007.1"/>
</dbReference>
<dbReference type="Proteomes" id="UP000642284">
    <property type="component" value="Unassembled WGS sequence"/>
</dbReference>
<evidence type="ECO:0000313" key="1">
    <source>
        <dbReference type="EMBL" id="MBC9714636.1"/>
    </source>
</evidence>
<organism evidence="1 2">
    <name type="scientific">Streptomyces polyasparticus</name>
    <dbReference type="NCBI Taxonomy" id="2767826"/>
    <lineage>
        <taxon>Bacteria</taxon>
        <taxon>Bacillati</taxon>
        <taxon>Actinomycetota</taxon>
        <taxon>Actinomycetes</taxon>
        <taxon>Kitasatosporales</taxon>
        <taxon>Streptomycetaceae</taxon>
        <taxon>Streptomyces</taxon>
    </lineage>
</organism>
<dbReference type="EMBL" id="JACTVJ010000007">
    <property type="protein sequence ID" value="MBC9714636.1"/>
    <property type="molecule type" value="Genomic_DNA"/>
</dbReference>
<protein>
    <submittedName>
        <fullName evidence="1">Mobile element transfer</fullName>
    </submittedName>
</protein>
<comment type="caution">
    <text evidence="1">The sequence shown here is derived from an EMBL/GenBank/DDBJ whole genome shotgun (WGS) entry which is preliminary data.</text>
</comment>
<sequence length="63" mass="6874">MPLHLIFRKLRQVGPITIGTGMDRDGHMTYIAACGAERCGWSGEYTTVAAANVAAEGHRCRVR</sequence>
<gene>
    <name evidence="1" type="ORF">H9Y04_18930</name>
</gene>
<dbReference type="InterPro" id="IPR007806">
    <property type="entry name" value="SpdB"/>
</dbReference>
<name>A0ABR7SGL9_9ACTN</name>